<accession>A0A9X1NEW7</accession>
<dbReference type="PROSITE" id="PS50112">
    <property type="entry name" value="PAS"/>
    <property type="match status" value="1"/>
</dbReference>
<dbReference type="Gene3D" id="3.30.450.20">
    <property type="entry name" value="PAS domain"/>
    <property type="match status" value="1"/>
</dbReference>
<dbReference type="PANTHER" id="PTHR46796:SF6">
    <property type="entry name" value="ARAC SUBFAMILY"/>
    <property type="match status" value="1"/>
</dbReference>
<dbReference type="Pfam" id="PF00989">
    <property type="entry name" value="PAS"/>
    <property type="match status" value="1"/>
</dbReference>
<keyword evidence="7" id="KW-1185">Reference proteome</keyword>
<evidence type="ECO:0000256" key="1">
    <source>
        <dbReference type="ARBA" id="ARBA00023015"/>
    </source>
</evidence>
<dbReference type="Gene3D" id="1.10.10.60">
    <property type="entry name" value="Homeodomain-like"/>
    <property type="match status" value="1"/>
</dbReference>
<evidence type="ECO:0000259" key="4">
    <source>
        <dbReference type="PROSITE" id="PS01124"/>
    </source>
</evidence>
<feature type="domain" description="PAS" evidence="5">
    <location>
        <begin position="12"/>
        <end position="50"/>
    </location>
</feature>
<evidence type="ECO:0000256" key="3">
    <source>
        <dbReference type="ARBA" id="ARBA00023163"/>
    </source>
</evidence>
<feature type="domain" description="HTH araC/xylS-type" evidence="4">
    <location>
        <begin position="161"/>
        <end position="258"/>
    </location>
</feature>
<dbReference type="Proteomes" id="UP001138997">
    <property type="component" value="Unassembled WGS sequence"/>
</dbReference>
<dbReference type="SMART" id="SM00342">
    <property type="entry name" value="HTH_ARAC"/>
    <property type="match status" value="1"/>
</dbReference>
<comment type="caution">
    <text evidence="6">The sequence shown here is derived from an EMBL/GenBank/DDBJ whole genome shotgun (WGS) entry which is preliminary data.</text>
</comment>
<dbReference type="RefSeq" id="WP_231443393.1">
    <property type="nucleotide sequence ID" value="NZ_JAJOMB010000009.1"/>
</dbReference>
<dbReference type="InterPro" id="IPR000014">
    <property type="entry name" value="PAS"/>
</dbReference>
<dbReference type="InterPro" id="IPR050204">
    <property type="entry name" value="AraC_XylS_family_regulators"/>
</dbReference>
<dbReference type="PROSITE" id="PS01124">
    <property type="entry name" value="HTH_ARAC_FAMILY_2"/>
    <property type="match status" value="1"/>
</dbReference>
<evidence type="ECO:0000259" key="5">
    <source>
        <dbReference type="PROSITE" id="PS50112"/>
    </source>
</evidence>
<keyword evidence="3" id="KW-0804">Transcription</keyword>
<dbReference type="InterPro" id="IPR018060">
    <property type="entry name" value="HTH_AraC"/>
</dbReference>
<dbReference type="SUPFAM" id="SSF46689">
    <property type="entry name" value="Homeodomain-like"/>
    <property type="match status" value="1"/>
</dbReference>
<keyword evidence="2" id="KW-0238">DNA-binding</keyword>
<dbReference type="SUPFAM" id="SSF55785">
    <property type="entry name" value="PYP-like sensor domain (PAS domain)"/>
    <property type="match status" value="1"/>
</dbReference>
<dbReference type="GO" id="GO:0043565">
    <property type="term" value="F:sequence-specific DNA binding"/>
    <property type="evidence" value="ECO:0007669"/>
    <property type="project" value="InterPro"/>
</dbReference>
<dbReference type="GO" id="GO:0003700">
    <property type="term" value="F:DNA-binding transcription factor activity"/>
    <property type="evidence" value="ECO:0007669"/>
    <property type="project" value="InterPro"/>
</dbReference>
<reference evidence="6" key="1">
    <citation type="submission" date="2021-11" db="EMBL/GenBank/DDBJ databases">
        <title>Streptomyces corallinus and Kineosporia corallina sp. nov., two new coral-derived marine actinobacteria.</title>
        <authorList>
            <person name="Buangrab K."/>
            <person name="Sutthacheep M."/>
            <person name="Yeemin T."/>
            <person name="Harunari E."/>
            <person name="Igarashi Y."/>
            <person name="Sripreechasak P."/>
            <person name="Kanchanasin P."/>
            <person name="Tanasupawat S."/>
            <person name="Phongsopitanun W."/>
        </authorList>
    </citation>
    <scope>NUCLEOTIDE SEQUENCE</scope>
    <source>
        <strain evidence="6">JCM 31032</strain>
    </source>
</reference>
<dbReference type="AlphaFoldDB" id="A0A9X1NEW7"/>
<dbReference type="PROSITE" id="PS00041">
    <property type="entry name" value="HTH_ARAC_FAMILY_1"/>
    <property type="match status" value="1"/>
</dbReference>
<dbReference type="InterPro" id="IPR013767">
    <property type="entry name" value="PAS_fold"/>
</dbReference>
<evidence type="ECO:0000313" key="6">
    <source>
        <dbReference type="EMBL" id="MCD5312800.1"/>
    </source>
</evidence>
<organism evidence="6 7">
    <name type="scientific">Kineosporia babensis</name>
    <dbReference type="NCBI Taxonomy" id="499548"/>
    <lineage>
        <taxon>Bacteria</taxon>
        <taxon>Bacillati</taxon>
        <taxon>Actinomycetota</taxon>
        <taxon>Actinomycetes</taxon>
        <taxon>Kineosporiales</taxon>
        <taxon>Kineosporiaceae</taxon>
        <taxon>Kineosporia</taxon>
    </lineage>
</organism>
<dbReference type="InterPro" id="IPR009057">
    <property type="entry name" value="Homeodomain-like_sf"/>
</dbReference>
<dbReference type="PANTHER" id="PTHR46796">
    <property type="entry name" value="HTH-TYPE TRANSCRIPTIONAL ACTIVATOR RHAS-RELATED"/>
    <property type="match status" value="1"/>
</dbReference>
<dbReference type="InterPro" id="IPR035965">
    <property type="entry name" value="PAS-like_dom_sf"/>
</dbReference>
<dbReference type="SMART" id="SM00091">
    <property type="entry name" value="PAS"/>
    <property type="match status" value="1"/>
</dbReference>
<sequence>MTATPTLVPHQDNALLEAVIEQAPTPLWVIAAQGHVQLVNQAAVFLLGYTDPGELLGRPSHCTLHETHPDGSQYPQENCPIVGRSGSGPRGGTEWFTTRSGRPVPVVWSTRSLGSTGATLLSFEDASDRGTGEKQRSIWNGRQAAQAADTLGGRTRAQVRDELFRQVHEQFRDPEFGVARLARAQHMSVRSVQVLFAEVGRTPGDEIRAARLEFARRLLERGVSVRSACYESGFNDQGTFTRAFRRRFGDSPTGFVGQRS</sequence>
<dbReference type="InterPro" id="IPR018062">
    <property type="entry name" value="HTH_AraC-typ_CS"/>
</dbReference>
<evidence type="ECO:0000313" key="7">
    <source>
        <dbReference type="Proteomes" id="UP001138997"/>
    </source>
</evidence>
<dbReference type="CDD" id="cd00130">
    <property type="entry name" value="PAS"/>
    <property type="match status" value="1"/>
</dbReference>
<evidence type="ECO:0000256" key="2">
    <source>
        <dbReference type="ARBA" id="ARBA00023125"/>
    </source>
</evidence>
<keyword evidence="1" id="KW-0805">Transcription regulation</keyword>
<name>A0A9X1NEW7_9ACTN</name>
<protein>
    <submittedName>
        <fullName evidence="6">Helix-turn-helix domain-containing protein</fullName>
    </submittedName>
</protein>
<proteinExistence type="predicted"/>
<dbReference type="EMBL" id="JAJOMB010000009">
    <property type="protein sequence ID" value="MCD5312800.1"/>
    <property type="molecule type" value="Genomic_DNA"/>
</dbReference>
<gene>
    <name evidence="6" type="ORF">LR394_17985</name>
</gene>
<dbReference type="NCBIfam" id="TIGR00229">
    <property type="entry name" value="sensory_box"/>
    <property type="match status" value="1"/>
</dbReference>
<dbReference type="Pfam" id="PF12833">
    <property type="entry name" value="HTH_18"/>
    <property type="match status" value="1"/>
</dbReference>